<dbReference type="GO" id="GO:0046933">
    <property type="term" value="F:proton-transporting ATP synthase activity, rotational mechanism"/>
    <property type="evidence" value="ECO:0007669"/>
    <property type="project" value="TreeGrafter"/>
</dbReference>
<reference evidence="2 3" key="1">
    <citation type="journal article" date="2016" name="Sci. Rep.">
        <title>Peltaster fructicola genome reveals evolution from an invasive phytopathogen to an ectophytic parasite.</title>
        <authorList>
            <person name="Xu C."/>
            <person name="Chen H."/>
            <person name="Gleason M.L."/>
            <person name="Xu J.R."/>
            <person name="Liu H."/>
            <person name="Zhang R."/>
            <person name="Sun G."/>
        </authorList>
    </citation>
    <scope>NUCLEOTIDE SEQUENCE [LARGE SCALE GENOMIC DNA]</scope>
    <source>
        <strain evidence="2 3">LNHT1506</strain>
    </source>
</reference>
<accession>A0A6H0XJZ2</accession>
<feature type="compositionally biased region" description="Acidic residues" evidence="1">
    <location>
        <begin position="89"/>
        <end position="102"/>
    </location>
</feature>
<sequence>MVSRRTFAASAVARADIIQDMYLKELKGFKPAPIKASDADAHVQKFKIPAAPASPEDIDVAKELKEYEAQQPEVEGQAGEAGATPVEQDWFEQPEEDEPAHH</sequence>
<dbReference type="AlphaFoldDB" id="A0A6H0XJZ2"/>
<dbReference type="OrthoDB" id="274752at2759"/>
<dbReference type="EMBL" id="CP051139">
    <property type="protein sequence ID" value="QIW95052.1"/>
    <property type="molecule type" value="Genomic_DNA"/>
</dbReference>
<keyword evidence="3" id="KW-1185">Reference proteome</keyword>
<evidence type="ECO:0000256" key="1">
    <source>
        <dbReference type="SAM" id="MobiDB-lite"/>
    </source>
</evidence>
<proteinExistence type="predicted"/>
<gene>
    <name evidence="2" type="ORF">AMS68_000570</name>
</gene>
<feature type="region of interest" description="Disordered" evidence="1">
    <location>
        <begin position="68"/>
        <end position="102"/>
    </location>
</feature>
<evidence type="ECO:0000313" key="2">
    <source>
        <dbReference type="EMBL" id="QIW95052.1"/>
    </source>
</evidence>
<dbReference type="InterPro" id="IPR019711">
    <property type="entry name" value="ATP_synth_F0_suH"/>
</dbReference>
<dbReference type="Pfam" id="PF10775">
    <property type="entry name" value="ATP_sub_h"/>
    <property type="match status" value="1"/>
</dbReference>
<dbReference type="PANTHER" id="PTHR28207:SF1">
    <property type="entry name" value="ATP SYNTHASE SUBUNIT H, MITOCHONDRIAL"/>
    <property type="match status" value="1"/>
</dbReference>
<name>A0A6H0XJZ2_9PEZI</name>
<evidence type="ECO:0008006" key="4">
    <source>
        <dbReference type="Google" id="ProtNLM"/>
    </source>
</evidence>
<evidence type="ECO:0000313" key="3">
    <source>
        <dbReference type="Proteomes" id="UP000503462"/>
    </source>
</evidence>
<dbReference type="PANTHER" id="PTHR28207">
    <property type="entry name" value="ATP SYNTHASE SUBUNIT H, MITOCHONDRIAL"/>
    <property type="match status" value="1"/>
</dbReference>
<dbReference type="Proteomes" id="UP000503462">
    <property type="component" value="Chromosome 1"/>
</dbReference>
<organism evidence="2 3">
    <name type="scientific">Peltaster fructicola</name>
    <dbReference type="NCBI Taxonomy" id="286661"/>
    <lineage>
        <taxon>Eukaryota</taxon>
        <taxon>Fungi</taxon>
        <taxon>Dikarya</taxon>
        <taxon>Ascomycota</taxon>
        <taxon>Pezizomycotina</taxon>
        <taxon>Dothideomycetes</taxon>
        <taxon>Dothideomycetes incertae sedis</taxon>
        <taxon>Peltaster</taxon>
    </lineage>
</organism>
<protein>
    <recommendedName>
        <fullName evidence="4">ATP synthase subunit H, mitochondrial</fullName>
    </recommendedName>
</protein>